<gene>
    <name evidence="7" type="ORF">FOMPIDRAFT_1023431</name>
</gene>
<dbReference type="Proteomes" id="UP000015241">
    <property type="component" value="Unassembled WGS sequence"/>
</dbReference>
<sequence>MTFFTTTLALLALLHAGLAHPISTPRRASITTLSTAQVSSFKPYSFYASAGYCKPATTLAWNCGANCQGNPRFIPTASGGDGTIEQFWYVGYDPMLDTVIVAHQGTHPQAVLPLIEDGEVVREALKSSLFPGISPSIHAHSGFANAQAMSAKSVLTAVKTTMSKHRTKKITTVGHSLGAAISLLDTIYLHLQIPSATVTFIGYGLPRVGNQQFANYVDALGLSITHINNKKDPVPILPGRFLGFRHPSGEVHIRDSGAWAACPGQDNDSAGCTVGDVPSVFKGRGSDHDGPYDGVTMRC</sequence>
<dbReference type="InterPro" id="IPR051218">
    <property type="entry name" value="Sec_MonoDiacylglyc_Lipase"/>
</dbReference>
<comment type="similarity">
    <text evidence="2">Belongs to the AB hydrolase superfamily. Lipase family. Class 3 subfamily.</text>
</comment>
<dbReference type="InterPro" id="IPR029058">
    <property type="entry name" value="AB_hydrolase_fold"/>
</dbReference>
<dbReference type="Gene3D" id="3.40.50.1820">
    <property type="entry name" value="alpha/beta hydrolase"/>
    <property type="match status" value="1"/>
</dbReference>
<evidence type="ECO:0000256" key="5">
    <source>
        <dbReference type="SAM" id="SignalP"/>
    </source>
</evidence>
<dbReference type="InterPro" id="IPR002921">
    <property type="entry name" value="Fungal_lipase-type"/>
</dbReference>
<dbReference type="GO" id="GO:0006629">
    <property type="term" value="P:lipid metabolic process"/>
    <property type="evidence" value="ECO:0007669"/>
    <property type="project" value="InterPro"/>
</dbReference>
<accession>S8FI82</accession>
<dbReference type="OrthoDB" id="426718at2759"/>
<dbReference type="eggNOG" id="KOG4569">
    <property type="taxonomic scope" value="Eukaryota"/>
</dbReference>
<dbReference type="STRING" id="743788.S8FI82"/>
<dbReference type="InParanoid" id="S8FI82"/>
<feature type="domain" description="Fungal lipase-type" evidence="6">
    <location>
        <begin position="101"/>
        <end position="240"/>
    </location>
</feature>
<comment type="catalytic activity">
    <reaction evidence="3">
        <text>a diacylglycerol + H2O = a monoacylglycerol + a fatty acid + H(+)</text>
        <dbReference type="Rhea" id="RHEA:32731"/>
        <dbReference type="ChEBI" id="CHEBI:15377"/>
        <dbReference type="ChEBI" id="CHEBI:15378"/>
        <dbReference type="ChEBI" id="CHEBI:17408"/>
        <dbReference type="ChEBI" id="CHEBI:18035"/>
        <dbReference type="ChEBI" id="CHEBI:28868"/>
    </reaction>
</comment>
<proteinExistence type="inferred from homology"/>
<reference evidence="7 8" key="1">
    <citation type="journal article" date="2012" name="Science">
        <title>The Paleozoic origin of enzymatic lignin decomposition reconstructed from 31 fungal genomes.</title>
        <authorList>
            <person name="Floudas D."/>
            <person name="Binder M."/>
            <person name="Riley R."/>
            <person name="Barry K."/>
            <person name="Blanchette R.A."/>
            <person name="Henrissat B."/>
            <person name="Martinez A.T."/>
            <person name="Otillar R."/>
            <person name="Spatafora J.W."/>
            <person name="Yadav J.S."/>
            <person name="Aerts A."/>
            <person name="Benoit I."/>
            <person name="Boyd A."/>
            <person name="Carlson A."/>
            <person name="Copeland A."/>
            <person name="Coutinho P.M."/>
            <person name="de Vries R.P."/>
            <person name="Ferreira P."/>
            <person name="Findley K."/>
            <person name="Foster B."/>
            <person name="Gaskell J."/>
            <person name="Glotzer D."/>
            <person name="Gorecki P."/>
            <person name="Heitman J."/>
            <person name="Hesse C."/>
            <person name="Hori C."/>
            <person name="Igarashi K."/>
            <person name="Jurgens J.A."/>
            <person name="Kallen N."/>
            <person name="Kersten P."/>
            <person name="Kohler A."/>
            <person name="Kuees U."/>
            <person name="Kumar T.K.A."/>
            <person name="Kuo A."/>
            <person name="LaButti K."/>
            <person name="Larrondo L.F."/>
            <person name="Lindquist E."/>
            <person name="Ling A."/>
            <person name="Lombard V."/>
            <person name="Lucas S."/>
            <person name="Lundell T."/>
            <person name="Martin R."/>
            <person name="McLaughlin D.J."/>
            <person name="Morgenstern I."/>
            <person name="Morin E."/>
            <person name="Murat C."/>
            <person name="Nagy L.G."/>
            <person name="Nolan M."/>
            <person name="Ohm R.A."/>
            <person name="Patyshakuliyeva A."/>
            <person name="Rokas A."/>
            <person name="Ruiz-Duenas F.J."/>
            <person name="Sabat G."/>
            <person name="Salamov A."/>
            <person name="Samejima M."/>
            <person name="Schmutz J."/>
            <person name="Slot J.C."/>
            <person name="St John F."/>
            <person name="Stenlid J."/>
            <person name="Sun H."/>
            <person name="Sun S."/>
            <person name="Syed K."/>
            <person name="Tsang A."/>
            <person name="Wiebenga A."/>
            <person name="Young D."/>
            <person name="Pisabarro A."/>
            <person name="Eastwood D.C."/>
            <person name="Martin F."/>
            <person name="Cullen D."/>
            <person name="Grigoriev I.V."/>
            <person name="Hibbett D.S."/>
        </authorList>
    </citation>
    <scope>NUCLEOTIDE SEQUENCE</scope>
    <source>
        <strain evidence="8">FP-58527</strain>
    </source>
</reference>
<evidence type="ECO:0000256" key="1">
    <source>
        <dbReference type="ARBA" id="ARBA00023157"/>
    </source>
</evidence>
<evidence type="ECO:0000313" key="8">
    <source>
        <dbReference type="Proteomes" id="UP000015241"/>
    </source>
</evidence>
<evidence type="ECO:0000256" key="4">
    <source>
        <dbReference type="ARBA" id="ARBA00048461"/>
    </source>
</evidence>
<evidence type="ECO:0000313" key="7">
    <source>
        <dbReference type="EMBL" id="EPT01111.1"/>
    </source>
</evidence>
<evidence type="ECO:0000256" key="3">
    <source>
        <dbReference type="ARBA" id="ARBA00047591"/>
    </source>
</evidence>
<dbReference type="PANTHER" id="PTHR45856">
    <property type="entry name" value="ALPHA/BETA-HYDROLASES SUPERFAMILY PROTEIN"/>
    <property type="match status" value="1"/>
</dbReference>
<dbReference type="SUPFAM" id="SSF53474">
    <property type="entry name" value="alpha/beta-Hydrolases"/>
    <property type="match status" value="1"/>
</dbReference>
<protein>
    <recommendedName>
        <fullName evidence="6">Fungal lipase-type domain-containing protein</fullName>
    </recommendedName>
</protein>
<evidence type="ECO:0000256" key="2">
    <source>
        <dbReference type="ARBA" id="ARBA00043996"/>
    </source>
</evidence>
<keyword evidence="5" id="KW-0732">Signal</keyword>
<dbReference type="HOGENOM" id="CLU_032957_9_1_1"/>
<keyword evidence="8" id="KW-1185">Reference proteome</keyword>
<keyword evidence="1" id="KW-1015">Disulfide bond</keyword>
<evidence type="ECO:0000259" key="6">
    <source>
        <dbReference type="Pfam" id="PF01764"/>
    </source>
</evidence>
<dbReference type="EMBL" id="KE504144">
    <property type="protein sequence ID" value="EPT01111.1"/>
    <property type="molecule type" value="Genomic_DNA"/>
</dbReference>
<dbReference type="CDD" id="cd00519">
    <property type="entry name" value="Lipase_3"/>
    <property type="match status" value="1"/>
</dbReference>
<dbReference type="Pfam" id="PF01764">
    <property type="entry name" value="Lipase_3"/>
    <property type="match status" value="1"/>
</dbReference>
<name>S8FI82_FOMSC</name>
<comment type="catalytic activity">
    <reaction evidence="4">
        <text>a monoacylglycerol + H2O = glycerol + a fatty acid + H(+)</text>
        <dbReference type="Rhea" id="RHEA:15245"/>
        <dbReference type="ChEBI" id="CHEBI:15377"/>
        <dbReference type="ChEBI" id="CHEBI:15378"/>
        <dbReference type="ChEBI" id="CHEBI:17408"/>
        <dbReference type="ChEBI" id="CHEBI:17754"/>
        <dbReference type="ChEBI" id="CHEBI:28868"/>
    </reaction>
</comment>
<organism evidence="7 8">
    <name type="scientific">Fomitopsis schrenkii</name>
    <name type="common">Brown rot fungus</name>
    <dbReference type="NCBI Taxonomy" id="2126942"/>
    <lineage>
        <taxon>Eukaryota</taxon>
        <taxon>Fungi</taxon>
        <taxon>Dikarya</taxon>
        <taxon>Basidiomycota</taxon>
        <taxon>Agaricomycotina</taxon>
        <taxon>Agaricomycetes</taxon>
        <taxon>Polyporales</taxon>
        <taxon>Fomitopsis</taxon>
    </lineage>
</organism>
<feature type="signal peptide" evidence="5">
    <location>
        <begin position="1"/>
        <end position="19"/>
    </location>
</feature>
<dbReference type="AlphaFoldDB" id="S8FI82"/>
<dbReference type="PANTHER" id="PTHR45856:SF25">
    <property type="entry name" value="FUNGAL LIPASE-LIKE DOMAIN-CONTAINING PROTEIN"/>
    <property type="match status" value="1"/>
</dbReference>
<feature type="chain" id="PRO_5004551060" description="Fungal lipase-type domain-containing protein" evidence="5">
    <location>
        <begin position="20"/>
        <end position="299"/>
    </location>
</feature>